<evidence type="ECO:0000256" key="4">
    <source>
        <dbReference type="HAMAP-Rule" id="MF_00814"/>
    </source>
</evidence>
<dbReference type="KEGG" id="cma:Cmaq_0650"/>
<dbReference type="SMART" id="SM01407">
    <property type="entry name" value="NAC"/>
    <property type="match status" value="1"/>
</dbReference>
<comment type="similarity">
    <text evidence="4">Belongs to the NAC-alpha family.</text>
</comment>
<dbReference type="EMBL" id="CP000852">
    <property type="protein sequence ID" value="ABW01490.1"/>
    <property type="molecule type" value="Genomic_DNA"/>
</dbReference>
<gene>
    <name evidence="4" type="primary">nac</name>
    <name evidence="7" type="ordered locus">Cmaq_0650</name>
</gene>
<evidence type="ECO:0000259" key="6">
    <source>
        <dbReference type="SMART" id="SM01407"/>
    </source>
</evidence>
<dbReference type="STRING" id="397948.Cmaq_0650"/>
<comment type="function">
    <text evidence="4">Contacts the emerging nascent chain on the ribosome.</text>
</comment>
<dbReference type="GO" id="GO:0015031">
    <property type="term" value="P:protein transport"/>
    <property type="evidence" value="ECO:0007669"/>
    <property type="project" value="UniProtKB-UniRule"/>
</dbReference>
<dbReference type="InterPro" id="IPR009060">
    <property type="entry name" value="UBA-like_sf"/>
</dbReference>
<evidence type="ECO:0000256" key="5">
    <source>
        <dbReference type="NCBIfam" id="TIGR00264"/>
    </source>
</evidence>
<feature type="domain" description="NAC-A/B" evidence="6">
    <location>
        <begin position="4"/>
        <end position="62"/>
    </location>
</feature>
<protein>
    <recommendedName>
        <fullName evidence="4 5">Nascent polypeptide-associated complex protein</fullName>
    </recommendedName>
</protein>
<dbReference type="CDD" id="cd14359">
    <property type="entry name" value="UBA_AeNAC"/>
    <property type="match status" value="1"/>
</dbReference>
<name>A8MCI4_CALMQ</name>
<dbReference type="Proteomes" id="UP000001137">
    <property type="component" value="Chromosome"/>
</dbReference>
<dbReference type="Pfam" id="PF19026">
    <property type="entry name" value="UBA_HYPK"/>
    <property type="match status" value="1"/>
</dbReference>
<keyword evidence="1 4" id="KW-0813">Transport</keyword>
<evidence type="ECO:0000313" key="7">
    <source>
        <dbReference type="EMBL" id="ABW01490.1"/>
    </source>
</evidence>
<dbReference type="Gene3D" id="1.10.8.10">
    <property type="entry name" value="DNA helicase RuvA subunit, C-terminal domain"/>
    <property type="match status" value="1"/>
</dbReference>
<comment type="subunit">
    <text evidence="4">Homodimer. Interacts with the ribosome. Binds ribosomal RNA.</text>
</comment>
<dbReference type="HAMAP" id="MF_00814">
    <property type="entry name" value="NAC_arch"/>
    <property type="match status" value="1"/>
</dbReference>
<evidence type="ECO:0000313" key="8">
    <source>
        <dbReference type="Proteomes" id="UP000001137"/>
    </source>
</evidence>
<evidence type="ECO:0000256" key="3">
    <source>
        <dbReference type="ARBA" id="ARBA00022927"/>
    </source>
</evidence>
<keyword evidence="2 4" id="KW-0694">RNA-binding</keyword>
<keyword evidence="3 4" id="KW-0653">Protein transport</keyword>
<dbReference type="InterPro" id="IPR005231">
    <property type="entry name" value="NAC_arc"/>
</dbReference>
<dbReference type="NCBIfam" id="TIGR00264">
    <property type="entry name" value="archaeal-type nascent polypeptide-associated complex protein"/>
    <property type="match status" value="1"/>
</dbReference>
<accession>A8MCI4</accession>
<dbReference type="InterPro" id="IPR044034">
    <property type="entry name" value="NAC-like_UBA"/>
</dbReference>
<evidence type="ECO:0000256" key="1">
    <source>
        <dbReference type="ARBA" id="ARBA00022448"/>
    </source>
</evidence>
<dbReference type="InterPro" id="IPR038187">
    <property type="entry name" value="NAC_A/B_dom_sf"/>
</dbReference>
<reference evidence="7 8" key="1">
    <citation type="submission" date="2007-10" db="EMBL/GenBank/DDBJ databases">
        <title>Complete sequence of Caldivirga maquilingensis IC-167.</title>
        <authorList>
            <consortium name="US DOE Joint Genome Institute"/>
            <person name="Copeland A."/>
            <person name="Lucas S."/>
            <person name="Lapidus A."/>
            <person name="Barry K."/>
            <person name="Glavina del Rio T."/>
            <person name="Dalin E."/>
            <person name="Tice H."/>
            <person name="Pitluck S."/>
            <person name="Saunders E."/>
            <person name="Brettin T."/>
            <person name="Bruce D."/>
            <person name="Detter J.C."/>
            <person name="Han C."/>
            <person name="Schmutz J."/>
            <person name="Larimer F."/>
            <person name="Land M."/>
            <person name="Hauser L."/>
            <person name="Kyrpides N."/>
            <person name="Ivanova N."/>
            <person name="Biddle J.F."/>
            <person name="Zhang Z."/>
            <person name="Fitz-Gibbon S.T."/>
            <person name="Lowe T.M."/>
            <person name="Saltikov C."/>
            <person name="House C.H."/>
            <person name="Richardson P."/>
        </authorList>
    </citation>
    <scope>NUCLEOTIDE SEQUENCE [LARGE SCALE GENOMIC DNA]</scope>
    <source>
        <strain evidence="8">ATCC 700844 / DSM 13496 / JCM 10307 / IC-167</strain>
    </source>
</reference>
<dbReference type="GO" id="GO:0003723">
    <property type="term" value="F:RNA binding"/>
    <property type="evidence" value="ECO:0007669"/>
    <property type="project" value="UniProtKB-UniRule"/>
</dbReference>
<evidence type="ECO:0000256" key="2">
    <source>
        <dbReference type="ARBA" id="ARBA00022884"/>
    </source>
</evidence>
<proteinExistence type="inferred from homology"/>
<sequence length="130" mass="14413">MFNPNEVKRMLKRMGINVNVKDVDAVKVVVELRDGSSLELSNPTVVLLEMPGGVLLYQVQVDKRDVKTNQPQAPPRIVVKAQSPKYSEDDIRLVMDQTGVSRDEAIKALEEANGDLAEAILKLQKSGHHP</sequence>
<dbReference type="HOGENOM" id="CLU_146475_0_0_2"/>
<keyword evidence="8" id="KW-1185">Reference proteome</keyword>
<dbReference type="eggNOG" id="arCOG04061">
    <property type="taxonomic scope" value="Archaea"/>
</dbReference>
<dbReference type="SUPFAM" id="SSF46934">
    <property type="entry name" value="UBA-like"/>
    <property type="match status" value="1"/>
</dbReference>
<dbReference type="Gene3D" id="2.20.70.30">
    <property type="entry name" value="Nascent polypeptide-associated complex domain"/>
    <property type="match status" value="1"/>
</dbReference>
<dbReference type="AlphaFoldDB" id="A8MCI4"/>
<organism evidence="7 8">
    <name type="scientific">Caldivirga maquilingensis (strain ATCC 700844 / DSM 13496 / JCM 10307 / IC-167)</name>
    <dbReference type="NCBI Taxonomy" id="397948"/>
    <lineage>
        <taxon>Archaea</taxon>
        <taxon>Thermoproteota</taxon>
        <taxon>Thermoprotei</taxon>
        <taxon>Thermoproteales</taxon>
        <taxon>Thermoproteaceae</taxon>
        <taxon>Caldivirga</taxon>
    </lineage>
</organism>
<dbReference type="InterPro" id="IPR002715">
    <property type="entry name" value="Nas_poly-pep-assoc_cplx_dom"/>
</dbReference>